<evidence type="ECO:0000313" key="1">
    <source>
        <dbReference type="EMBL" id="CAF1703181.1"/>
    </source>
</evidence>
<accession>A0A816IG78</accession>
<sequence length="39" mass="4356">MTWHILTGLMTYDVAEWKVPRHVLLGPQSSSGDIEGTTK</sequence>
<dbReference type="AlphaFoldDB" id="A0A816IG78"/>
<name>A0A816IG78_BRANA</name>
<proteinExistence type="predicted"/>
<dbReference type="EMBL" id="HG994367">
    <property type="protein sequence ID" value="CAF1703181.1"/>
    <property type="molecule type" value="Genomic_DNA"/>
</dbReference>
<feature type="non-terminal residue" evidence="1">
    <location>
        <position position="39"/>
    </location>
</feature>
<organism evidence="1">
    <name type="scientific">Brassica napus</name>
    <name type="common">Rape</name>
    <dbReference type="NCBI Taxonomy" id="3708"/>
    <lineage>
        <taxon>Eukaryota</taxon>
        <taxon>Viridiplantae</taxon>
        <taxon>Streptophyta</taxon>
        <taxon>Embryophyta</taxon>
        <taxon>Tracheophyta</taxon>
        <taxon>Spermatophyta</taxon>
        <taxon>Magnoliopsida</taxon>
        <taxon>eudicotyledons</taxon>
        <taxon>Gunneridae</taxon>
        <taxon>Pentapetalae</taxon>
        <taxon>rosids</taxon>
        <taxon>malvids</taxon>
        <taxon>Brassicales</taxon>
        <taxon>Brassicaceae</taxon>
        <taxon>Brassiceae</taxon>
        <taxon>Brassica</taxon>
    </lineage>
</organism>
<dbReference type="Proteomes" id="UP001295469">
    <property type="component" value="Chromosome C03"/>
</dbReference>
<protein>
    <submittedName>
        <fullName evidence="1">(rape) hypothetical protein</fullName>
    </submittedName>
</protein>
<reference evidence="1" key="1">
    <citation type="submission" date="2021-01" db="EMBL/GenBank/DDBJ databases">
        <authorList>
            <consortium name="Genoscope - CEA"/>
            <person name="William W."/>
        </authorList>
    </citation>
    <scope>NUCLEOTIDE SEQUENCE</scope>
</reference>
<gene>
    <name evidence="1" type="ORF">DARMORV10_C03P40150.1</name>
</gene>